<dbReference type="Proteomes" id="UP000674234">
    <property type="component" value="Unassembled WGS sequence"/>
</dbReference>
<evidence type="ECO:0000256" key="1">
    <source>
        <dbReference type="SAM" id="SignalP"/>
    </source>
</evidence>
<dbReference type="AlphaFoldDB" id="A0A941AKN6"/>
<accession>A0A941AKN6</accession>
<feature type="signal peptide" evidence="1">
    <location>
        <begin position="1"/>
        <end position="28"/>
    </location>
</feature>
<gene>
    <name evidence="2" type="ORF">JOL79_20895</name>
</gene>
<keyword evidence="1" id="KW-0732">Signal</keyword>
<reference evidence="2" key="1">
    <citation type="submission" date="2021-02" db="EMBL/GenBank/DDBJ databases">
        <title>Draft genome sequence of Microbispora sp. RL4-1S isolated from rice leaves in Thailand.</title>
        <authorList>
            <person name="Muangham S."/>
            <person name="Duangmal K."/>
        </authorList>
    </citation>
    <scope>NUCLEOTIDE SEQUENCE</scope>
    <source>
        <strain evidence="2">RL4-1S</strain>
    </source>
</reference>
<protein>
    <recommendedName>
        <fullName evidence="4">SRPBCC family protein</fullName>
    </recommendedName>
</protein>
<evidence type="ECO:0008006" key="4">
    <source>
        <dbReference type="Google" id="ProtNLM"/>
    </source>
</evidence>
<evidence type="ECO:0000313" key="3">
    <source>
        <dbReference type="Proteomes" id="UP000674234"/>
    </source>
</evidence>
<proteinExistence type="predicted"/>
<dbReference type="SUPFAM" id="SSF55961">
    <property type="entry name" value="Bet v1-like"/>
    <property type="match status" value="1"/>
</dbReference>
<keyword evidence="3" id="KW-1185">Reference proteome</keyword>
<sequence>MKKLLRILALQFTVAAFIVAGASSPAGADTTETDAEIAAQWQNAWDTYKFYDTTPPAPDSGRSRVTTSISIQIDAPINHVFTAYSNINNHIGRAAFLKRVITHKDWCSGDTRFINFTAIEDIPYQGVIVTAKTFAQQRIHSSDYYYETDTWSDPNVVTHQKITFNRVPGNKTVVTERLTFDADATLIDFVVQNGVASHQQTQTAVKQAIESGEL</sequence>
<comment type="caution">
    <text evidence="2">The sequence shown here is derived from an EMBL/GenBank/DDBJ whole genome shotgun (WGS) entry which is preliminary data.</text>
</comment>
<organism evidence="2 3">
    <name type="scientific">Microbispora oryzae</name>
    <dbReference type="NCBI Taxonomy" id="2806554"/>
    <lineage>
        <taxon>Bacteria</taxon>
        <taxon>Bacillati</taxon>
        <taxon>Actinomycetota</taxon>
        <taxon>Actinomycetes</taxon>
        <taxon>Streptosporangiales</taxon>
        <taxon>Streptosporangiaceae</taxon>
        <taxon>Microbispora</taxon>
    </lineage>
</organism>
<dbReference type="EMBL" id="JAFCNB010000011">
    <property type="protein sequence ID" value="MBP2706272.1"/>
    <property type="molecule type" value="Genomic_DNA"/>
</dbReference>
<feature type="chain" id="PRO_5037980327" description="SRPBCC family protein" evidence="1">
    <location>
        <begin position="29"/>
        <end position="214"/>
    </location>
</feature>
<evidence type="ECO:0000313" key="2">
    <source>
        <dbReference type="EMBL" id="MBP2706272.1"/>
    </source>
</evidence>
<name>A0A941AKN6_9ACTN</name>
<dbReference type="RefSeq" id="WP_210157548.1">
    <property type="nucleotide sequence ID" value="NZ_JAFCNB010000011.1"/>
</dbReference>